<comment type="caution">
    <text evidence="11">The sequence shown here is derived from an EMBL/GenBank/DDBJ whole genome shotgun (WGS) entry which is preliminary data.</text>
</comment>
<feature type="compositionally biased region" description="Low complexity" evidence="9">
    <location>
        <begin position="457"/>
        <end position="473"/>
    </location>
</feature>
<organism evidence="11 12">
    <name type="scientific">Hypsibius exemplaris</name>
    <name type="common">Freshwater tardigrade</name>
    <dbReference type="NCBI Taxonomy" id="2072580"/>
    <lineage>
        <taxon>Eukaryota</taxon>
        <taxon>Metazoa</taxon>
        <taxon>Ecdysozoa</taxon>
        <taxon>Tardigrada</taxon>
        <taxon>Eutardigrada</taxon>
        <taxon>Parachela</taxon>
        <taxon>Hypsibioidea</taxon>
        <taxon>Hypsibiidae</taxon>
        <taxon>Hypsibius</taxon>
    </lineage>
</organism>
<dbReference type="GO" id="GO:0032154">
    <property type="term" value="C:cleavage furrow"/>
    <property type="evidence" value="ECO:0007669"/>
    <property type="project" value="UniProtKB-SubCell"/>
</dbReference>
<dbReference type="InterPro" id="IPR037245">
    <property type="entry name" value="FIP-RBD_C_sf"/>
</dbReference>
<dbReference type="EMBL" id="MTYJ01000002">
    <property type="protein sequence ID" value="OQV25728.1"/>
    <property type="molecule type" value="Genomic_DNA"/>
</dbReference>
<dbReference type="Gene3D" id="1.20.5.2440">
    <property type="match status" value="1"/>
</dbReference>
<feature type="coiled-coil region" evidence="8">
    <location>
        <begin position="169"/>
        <end position="331"/>
    </location>
</feature>
<dbReference type="InterPro" id="IPR019018">
    <property type="entry name" value="Rab-bd_FIP-RBD"/>
</dbReference>
<dbReference type="PANTHER" id="PTHR15726">
    <property type="entry name" value="RAB11-FAMILY INTERACTING PROTEIN"/>
    <property type="match status" value="1"/>
</dbReference>
<dbReference type="OrthoDB" id="418358at2759"/>
<dbReference type="GO" id="GO:0030139">
    <property type="term" value="C:endocytic vesicle"/>
    <property type="evidence" value="ECO:0007669"/>
    <property type="project" value="TreeGrafter"/>
</dbReference>
<dbReference type="Pfam" id="PF25450">
    <property type="entry name" value="Rab11-FIP3"/>
    <property type="match status" value="1"/>
</dbReference>
<dbReference type="GO" id="GO:0032465">
    <property type="term" value="P:regulation of cytokinesis"/>
    <property type="evidence" value="ECO:0007669"/>
    <property type="project" value="TreeGrafter"/>
</dbReference>
<evidence type="ECO:0000256" key="3">
    <source>
        <dbReference type="ARBA" id="ARBA00004654"/>
    </source>
</evidence>
<evidence type="ECO:0000256" key="1">
    <source>
        <dbReference type="ARBA" id="ARBA00004214"/>
    </source>
</evidence>
<feature type="coiled-coil region" evidence="8">
    <location>
        <begin position="357"/>
        <end position="384"/>
    </location>
</feature>
<evidence type="ECO:0000256" key="6">
    <source>
        <dbReference type="ARBA" id="ARBA00023054"/>
    </source>
</evidence>
<keyword evidence="7" id="KW-0472">Membrane</keyword>
<proteinExistence type="predicted"/>
<feature type="compositionally biased region" description="Low complexity" evidence="9">
    <location>
        <begin position="116"/>
        <end position="129"/>
    </location>
</feature>
<dbReference type="Pfam" id="PF09457">
    <property type="entry name" value="RBD-FIP"/>
    <property type="match status" value="1"/>
</dbReference>
<feature type="compositionally biased region" description="Low complexity" evidence="9">
    <location>
        <begin position="1"/>
        <end position="13"/>
    </location>
</feature>
<evidence type="ECO:0000313" key="12">
    <source>
        <dbReference type="Proteomes" id="UP000192578"/>
    </source>
</evidence>
<dbReference type="GO" id="GO:0032456">
    <property type="term" value="P:endocytic recycling"/>
    <property type="evidence" value="ECO:0007669"/>
    <property type="project" value="TreeGrafter"/>
</dbReference>
<evidence type="ECO:0000259" key="10">
    <source>
        <dbReference type="PROSITE" id="PS51511"/>
    </source>
</evidence>
<evidence type="ECO:0000256" key="8">
    <source>
        <dbReference type="SAM" id="Coils"/>
    </source>
</evidence>
<dbReference type="AlphaFoldDB" id="A0A1W0XE87"/>
<feature type="region of interest" description="Disordered" evidence="9">
    <location>
        <begin position="453"/>
        <end position="489"/>
    </location>
</feature>
<keyword evidence="12" id="KW-1185">Reference proteome</keyword>
<feature type="region of interest" description="Disordered" evidence="9">
    <location>
        <begin position="89"/>
        <end position="153"/>
    </location>
</feature>
<dbReference type="Proteomes" id="UP000192578">
    <property type="component" value="Unassembled WGS sequence"/>
</dbReference>
<protein>
    <submittedName>
        <fullName evidence="11">Rab11 family-interacting protein 3</fullName>
    </submittedName>
</protein>
<dbReference type="PROSITE" id="PS51511">
    <property type="entry name" value="FIP_RBD"/>
    <property type="match status" value="1"/>
</dbReference>
<dbReference type="InterPro" id="IPR057316">
    <property type="entry name" value="Rab11-FIP3/4_dom"/>
</dbReference>
<dbReference type="GO" id="GO:0030496">
    <property type="term" value="C:midbody"/>
    <property type="evidence" value="ECO:0007669"/>
    <property type="project" value="UniProtKB-SubCell"/>
</dbReference>
<dbReference type="SUPFAM" id="SSF144270">
    <property type="entry name" value="Eferin C-derminal domain-like"/>
    <property type="match status" value="1"/>
</dbReference>
<accession>A0A1W0XE87</accession>
<sequence length="489" mass="55882">MSVVYVNGSNGSSLDRNAKYPTNEDETDSALGSSHSNSTHSPDMTGERDVIVNGEEHFEDYGVAEEPDPEAFNPFGDIKKSLSNQLNGLGGTFNRTASVRRSFRRPSPASVRRTPSFGVSSSSLKGSPGAHPRNGALHDGADPDADQDDWNSVDSFQRDDDVYLLTQQMEKMQNQLAAGLQSRADQEENISKLRQDNAGMTERCSLLEEQLKDQEVKYEERLREEHRKNMDLLQRLERDKTNELENRNTRITVLETELSQLRNDTLLLNTQMEKFRLEKSHYFDRLGEAERQVSELTEENNRLKESLRRERDEAAKNAAIHDQELAEVQHEVDGLRTYKIEHERYAVSHSRVAPERVRDLEQELQRVKQENVKLEESNQELNTFIVSNHIQEGQAMLRNDMGSLFSEFTDSSKDEMLSALKEQQEVNRKLKDYVDKMLVDVLERAPHLLEVRLRRFPPSSSSQQQQAYGGSQPQPLPEISIPKCDQLPA</sequence>
<keyword evidence="4" id="KW-0813">Transport</keyword>
<evidence type="ECO:0000256" key="7">
    <source>
        <dbReference type="ARBA" id="ARBA00023136"/>
    </source>
</evidence>
<evidence type="ECO:0000313" key="11">
    <source>
        <dbReference type="EMBL" id="OQV25728.1"/>
    </source>
</evidence>
<feature type="compositionally biased region" description="Polar residues" evidence="9">
    <location>
        <begin position="89"/>
        <end position="99"/>
    </location>
</feature>
<keyword evidence="5" id="KW-0967">Endosome</keyword>
<evidence type="ECO:0000256" key="2">
    <source>
        <dbReference type="ARBA" id="ARBA00004626"/>
    </source>
</evidence>
<evidence type="ECO:0000256" key="4">
    <source>
        <dbReference type="ARBA" id="ARBA00022448"/>
    </source>
</evidence>
<gene>
    <name evidence="11" type="ORF">BV898_00658</name>
</gene>
<name>A0A1W0XE87_HYPEX</name>
<evidence type="ECO:0000256" key="9">
    <source>
        <dbReference type="SAM" id="MobiDB-lite"/>
    </source>
</evidence>
<feature type="compositionally biased region" description="Polar residues" evidence="9">
    <location>
        <begin position="30"/>
        <end position="42"/>
    </location>
</feature>
<dbReference type="PANTHER" id="PTHR15726:SF7">
    <property type="entry name" value="NUCLEAR FALLOUT, ISOFORM J"/>
    <property type="match status" value="1"/>
</dbReference>
<feature type="compositionally biased region" description="Acidic residues" evidence="9">
    <location>
        <begin position="142"/>
        <end position="151"/>
    </location>
</feature>
<dbReference type="InterPro" id="IPR051977">
    <property type="entry name" value="Rab11-interacting_regulator"/>
</dbReference>
<keyword evidence="6 8" id="KW-0175">Coiled coil</keyword>
<dbReference type="GO" id="GO:0055038">
    <property type="term" value="C:recycling endosome membrane"/>
    <property type="evidence" value="ECO:0007669"/>
    <property type="project" value="UniProtKB-SubCell"/>
</dbReference>
<comment type="subcellular location">
    <subcellularLocation>
        <location evidence="2">Cleavage furrow</location>
    </subcellularLocation>
    <subcellularLocation>
        <location evidence="1">Midbody</location>
    </subcellularLocation>
    <subcellularLocation>
        <location evidence="3">Recycling endosome membrane</location>
        <topology evidence="3">Peripheral membrane protein</topology>
    </subcellularLocation>
</comment>
<reference evidence="12" key="1">
    <citation type="submission" date="2017-01" db="EMBL/GenBank/DDBJ databases">
        <title>Comparative genomics of anhydrobiosis in the tardigrade Hypsibius dujardini.</title>
        <authorList>
            <person name="Yoshida Y."/>
            <person name="Koutsovoulos G."/>
            <person name="Laetsch D."/>
            <person name="Stevens L."/>
            <person name="Kumar S."/>
            <person name="Horikawa D."/>
            <person name="Ishino K."/>
            <person name="Komine S."/>
            <person name="Tomita M."/>
            <person name="Blaxter M."/>
            <person name="Arakawa K."/>
        </authorList>
    </citation>
    <scope>NUCLEOTIDE SEQUENCE [LARGE SCALE GENOMIC DNA]</scope>
    <source>
        <strain evidence="12">Z151</strain>
    </source>
</reference>
<evidence type="ECO:0000256" key="5">
    <source>
        <dbReference type="ARBA" id="ARBA00022753"/>
    </source>
</evidence>
<feature type="domain" description="FIP-RBD" evidence="10">
    <location>
        <begin position="390"/>
        <end position="452"/>
    </location>
</feature>
<feature type="region of interest" description="Disordered" evidence="9">
    <location>
        <begin position="1"/>
        <end position="53"/>
    </location>
</feature>